<dbReference type="EMBL" id="HBIB01034174">
    <property type="protein sequence ID" value="CAE0259933.1"/>
    <property type="molecule type" value="Transcribed_RNA"/>
</dbReference>
<dbReference type="AlphaFoldDB" id="A0A7S3DJI5"/>
<evidence type="ECO:0000256" key="6">
    <source>
        <dbReference type="RuleBase" id="RU364057"/>
    </source>
</evidence>
<accession>A0A7S3DJI5</accession>
<keyword evidence="2 6" id="KW-0645">Protease</keyword>
<dbReference type="Pfam" id="PF09768">
    <property type="entry name" value="Peptidase_M76"/>
    <property type="match status" value="1"/>
</dbReference>
<sequence length="206" mass="23149">MAESKPEAEKEKEKPSMFFSSNSEACNKRRSKALMDPYVDFLLQAFEKAGCGALSIECSNCGSMAATGGFIADNERHLDPSKADKPRQIVMCENVPLSQGRFNNTLSHELIHAIDDCRAKMNWSDLRQHACSEIRASNLSGECKFWQEVFRGNFGIKKQHQACVKRRAALSVAMNPSCKDKEMAEMVVEEVFPQCFEDTVPFDRVP</sequence>
<dbReference type="GO" id="GO:0034982">
    <property type="term" value="P:mitochondrial protein processing"/>
    <property type="evidence" value="ECO:0007669"/>
    <property type="project" value="TreeGrafter"/>
</dbReference>
<keyword evidence="5 6" id="KW-0482">Metalloprotease</keyword>
<name>A0A7S3DJI5_9EUKA</name>
<comment type="similarity">
    <text evidence="1 6">Belongs to the peptidase M76 family.</text>
</comment>
<evidence type="ECO:0000256" key="3">
    <source>
        <dbReference type="ARBA" id="ARBA00022723"/>
    </source>
</evidence>
<dbReference type="GO" id="GO:0033615">
    <property type="term" value="P:mitochondrial proton-transporting ATP synthase complex assembly"/>
    <property type="evidence" value="ECO:0007669"/>
    <property type="project" value="TreeGrafter"/>
</dbReference>
<reference evidence="8" key="1">
    <citation type="submission" date="2021-01" db="EMBL/GenBank/DDBJ databases">
        <authorList>
            <person name="Corre E."/>
            <person name="Pelletier E."/>
            <person name="Niang G."/>
            <person name="Scheremetjew M."/>
            <person name="Finn R."/>
            <person name="Kale V."/>
            <person name="Holt S."/>
            <person name="Cochrane G."/>
            <person name="Meng A."/>
            <person name="Brown T."/>
            <person name="Cohen L."/>
        </authorList>
    </citation>
    <scope>NUCLEOTIDE SEQUENCE</scope>
    <source>
        <strain evidence="8">NIES-2562</strain>
    </source>
</reference>
<evidence type="ECO:0000256" key="5">
    <source>
        <dbReference type="ARBA" id="ARBA00023049"/>
    </source>
</evidence>
<feature type="compositionally biased region" description="Basic and acidic residues" evidence="7">
    <location>
        <begin position="1"/>
        <end position="15"/>
    </location>
</feature>
<dbReference type="EC" id="3.4.24.-" evidence="6"/>
<evidence type="ECO:0000256" key="2">
    <source>
        <dbReference type="ARBA" id="ARBA00022670"/>
    </source>
</evidence>
<proteinExistence type="inferred from homology"/>
<protein>
    <recommendedName>
        <fullName evidence="6">Mitochondrial inner membrane protease ATP23</fullName>
        <ecNumber evidence="6">3.4.24.-</ecNumber>
    </recommendedName>
</protein>
<dbReference type="GO" id="GO:0046872">
    <property type="term" value="F:metal ion binding"/>
    <property type="evidence" value="ECO:0007669"/>
    <property type="project" value="UniProtKB-KW"/>
</dbReference>
<feature type="region of interest" description="Disordered" evidence="7">
    <location>
        <begin position="1"/>
        <end position="20"/>
    </location>
</feature>
<dbReference type="PANTHER" id="PTHR21711:SF0">
    <property type="entry name" value="MITOCHONDRIAL INNER MEMBRANE PROTEASE ATP23 HOMOLOG"/>
    <property type="match status" value="1"/>
</dbReference>
<gene>
    <name evidence="8" type="ORF">PBIL07802_LOCUS22209</name>
</gene>
<dbReference type="GO" id="GO:0005739">
    <property type="term" value="C:mitochondrion"/>
    <property type="evidence" value="ECO:0007669"/>
    <property type="project" value="GOC"/>
</dbReference>
<evidence type="ECO:0000313" key="8">
    <source>
        <dbReference type="EMBL" id="CAE0259933.1"/>
    </source>
</evidence>
<keyword evidence="4 6" id="KW-0378">Hydrolase</keyword>
<evidence type="ECO:0000256" key="1">
    <source>
        <dbReference type="ARBA" id="ARBA00009915"/>
    </source>
</evidence>
<evidence type="ECO:0000256" key="7">
    <source>
        <dbReference type="SAM" id="MobiDB-lite"/>
    </source>
</evidence>
<dbReference type="InterPro" id="IPR019165">
    <property type="entry name" value="Peptidase_M76_ATP23"/>
</dbReference>
<dbReference type="GO" id="GO:0004222">
    <property type="term" value="F:metalloendopeptidase activity"/>
    <property type="evidence" value="ECO:0007669"/>
    <property type="project" value="InterPro"/>
</dbReference>
<keyword evidence="3 6" id="KW-0479">Metal-binding</keyword>
<dbReference type="PANTHER" id="PTHR21711">
    <property type="entry name" value="MITOCHONDRIAL INNER MEMBRANE PROTEASE"/>
    <property type="match status" value="1"/>
</dbReference>
<evidence type="ECO:0000256" key="4">
    <source>
        <dbReference type="ARBA" id="ARBA00022801"/>
    </source>
</evidence>
<organism evidence="8">
    <name type="scientific">Palpitomonas bilix</name>
    <dbReference type="NCBI Taxonomy" id="652834"/>
    <lineage>
        <taxon>Eukaryota</taxon>
        <taxon>Eukaryota incertae sedis</taxon>
    </lineage>
</organism>